<dbReference type="OrthoDB" id="5086960at2759"/>
<dbReference type="Proteomes" id="UP000738349">
    <property type="component" value="Unassembled WGS sequence"/>
</dbReference>
<keyword evidence="2" id="KW-1185">Reference proteome</keyword>
<sequence length="147" mass="16454">MDTPSSTALSDADDFSNGLTAGNDAFSVLRRASSSNSLSFTYQTASIRADDIRGAKDVDELPKIKLKSDGRVNTYILEAWLHKKRKRNSWIRPHVNCLVRLNPDDTHEDVFLCKHCKSIGITKLFDGEATTSQGRHLKKQHRIVNGL</sequence>
<protein>
    <submittedName>
        <fullName evidence="1">Uncharacterized protein</fullName>
    </submittedName>
</protein>
<comment type="caution">
    <text evidence="1">The sequence shown here is derived from an EMBL/GenBank/DDBJ whole genome shotgun (WGS) entry which is preliminary data.</text>
</comment>
<dbReference type="EMBL" id="JAGMUV010000055">
    <property type="protein sequence ID" value="KAH7109020.1"/>
    <property type="molecule type" value="Genomic_DNA"/>
</dbReference>
<gene>
    <name evidence="1" type="ORF">EDB81DRAFT_769281</name>
</gene>
<reference evidence="1" key="1">
    <citation type="journal article" date="2021" name="Nat. Commun.">
        <title>Genetic determinants of endophytism in the Arabidopsis root mycobiome.</title>
        <authorList>
            <person name="Mesny F."/>
            <person name="Miyauchi S."/>
            <person name="Thiergart T."/>
            <person name="Pickel B."/>
            <person name="Atanasova L."/>
            <person name="Karlsson M."/>
            <person name="Huettel B."/>
            <person name="Barry K.W."/>
            <person name="Haridas S."/>
            <person name="Chen C."/>
            <person name="Bauer D."/>
            <person name="Andreopoulos W."/>
            <person name="Pangilinan J."/>
            <person name="LaButti K."/>
            <person name="Riley R."/>
            <person name="Lipzen A."/>
            <person name="Clum A."/>
            <person name="Drula E."/>
            <person name="Henrissat B."/>
            <person name="Kohler A."/>
            <person name="Grigoriev I.V."/>
            <person name="Martin F.M."/>
            <person name="Hacquard S."/>
        </authorList>
    </citation>
    <scope>NUCLEOTIDE SEQUENCE</scope>
    <source>
        <strain evidence="1">MPI-CAGE-AT-0147</strain>
    </source>
</reference>
<evidence type="ECO:0000313" key="1">
    <source>
        <dbReference type="EMBL" id="KAH7109020.1"/>
    </source>
</evidence>
<accession>A0A9P9CWS8</accession>
<organism evidence="1 2">
    <name type="scientific">Dactylonectria macrodidyma</name>
    <dbReference type="NCBI Taxonomy" id="307937"/>
    <lineage>
        <taxon>Eukaryota</taxon>
        <taxon>Fungi</taxon>
        <taxon>Dikarya</taxon>
        <taxon>Ascomycota</taxon>
        <taxon>Pezizomycotina</taxon>
        <taxon>Sordariomycetes</taxon>
        <taxon>Hypocreomycetidae</taxon>
        <taxon>Hypocreales</taxon>
        <taxon>Nectriaceae</taxon>
        <taxon>Dactylonectria</taxon>
    </lineage>
</organism>
<name>A0A9P9CWS8_9HYPO</name>
<proteinExistence type="predicted"/>
<evidence type="ECO:0000313" key="2">
    <source>
        <dbReference type="Proteomes" id="UP000738349"/>
    </source>
</evidence>
<dbReference type="AlphaFoldDB" id="A0A9P9CWS8"/>